<protein>
    <submittedName>
        <fullName evidence="1">Uncharacterized protein</fullName>
    </submittedName>
</protein>
<evidence type="ECO:0000313" key="1">
    <source>
        <dbReference type="EMBL" id="KAF5872880.1"/>
    </source>
</evidence>
<gene>
    <name evidence="1" type="ORF">Bfra_008156</name>
</gene>
<keyword evidence="2" id="KW-1185">Reference proteome</keyword>
<dbReference type="RefSeq" id="XP_037191826.1">
    <property type="nucleotide sequence ID" value="XM_037338520.1"/>
</dbReference>
<dbReference type="EMBL" id="JABFCT010000009">
    <property type="protein sequence ID" value="KAF5872880.1"/>
    <property type="molecule type" value="Genomic_DNA"/>
</dbReference>
<dbReference type="GeneID" id="59262212"/>
<reference evidence="1 2" key="1">
    <citation type="journal article" date="2020" name="Phytopathology">
        <title>A high-quality genome resource of Botrytis fragariae, a new and rapidly spreading fungal pathogen causing strawberry gray mold in the U.S.A.</title>
        <authorList>
            <person name="Wu Y."/>
            <person name="Saski C.A."/>
            <person name="Schnabel G."/>
            <person name="Xiao S."/>
            <person name="Hu M."/>
        </authorList>
    </citation>
    <scope>NUCLEOTIDE SEQUENCE [LARGE SCALE GENOMIC DNA]</scope>
    <source>
        <strain evidence="1 2">BVB16</strain>
    </source>
</reference>
<name>A0A8H6EIA0_9HELO</name>
<accession>A0A8H6EIA0</accession>
<sequence length="79" mass="8823">MSCISRGGDHINKSTWKPSEETRMNCIKDQGYFYGGGFPIPATKSGAKWIQAFGLASPDKEARKVMKLYPMCNSTKFAR</sequence>
<comment type="caution">
    <text evidence="1">The sequence shown here is derived from an EMBL/GenBank/DDBJ whole genome shotgun (WGS) entry which is preliminary data.</text>
</comment>
<evidence type="ECO:0000313" key="2">
    <source>
        <dbReference type="Proteomes" id="UP000531561"/>
    </source>
</evidence>
<proteinExistence type="predicted"/>
<organism evidence="1 2">
    <name type="scientific">Botrytis fragariae</name>
    <dbReference type="NCBI Taxonomy" id="1964551"/>
    <lineage>
        <taxon>Eukaryota</taxon>
        <taxon>Fungi</taxon>
        <taxon>Dikarya</taxon>
        <taxon>Ascomycota</taxon>
        <taxon>Pezizomycotina</taxon>
        <taxon>Leotiomycetes</taxon>
        <taxon>Helotiales</taxon>
        <taxon>Sclerotiniaceae</taxon>
        <taxon>Botrytis</taxon>
    </lineage>
</organism>
<dbReference type="AlphaFoldDB" id="A0A8H6EIA0"/>
<dbReference type="Proteomes" id="UP000531561">
    <property type="component" value="Unassembled WGS sequence"/>
</dbReference>